<sequence>MIEIIPDPDTPEDSQAWAKPFRFGVCRNALAHRIKEYSMPWPEFVSKLQAPVIVADKKQSRAIVPATFSTAYAKNEHVTGLTAMVLDIEQHGDGPQPMPVDDADEYLAETGLSFALWSTLSNRPKTPRYRVLFPLDGVLPPHNVKRAYGLLTASLETFAGVVDTSCFHAARLFFLPCVSPGREGEYTMHANVYGEWLRADRLAEAVQAIEDDERRQAEAKRQRVNQREYNGNSVIQSFNEQADIAQLLEQAGYRRRGKKWLSPSSHSGIPGIVQFEGGRVFCHHTSDPLYDPHGVDAFEVFARLWHGGDRRKAVAALRRKVAA</sequence>
<dbReference type="RefSeq" id="WP_014003074.1">
    <property type="nucleotide sequence ID" value="NC_015850.1"/>
</dbReference>
<dbReference type="KEGG" id="acu:Atc_1840"/>
<keyword evidence="2" id="KW-1185">Reference proteome</keyword>
<dbReference type="STRING" id="990288.Atc_1840"/>
<organism evidence="1 2">
    <name type="scientific">Acidithiobacillus caldus (strain SM-1)</name>
    <dbReference type="NCBI Taxonomy" id="990288"/>
    <lineage>
        <taxon>Bacteria</taxon>
        <taxon>Pseudomonadati</taxon>
        <taxon>Pseudomonadota</taxon>
        <taxon>Acidithiobacillia</taxon>
        <taxon>Acidithiobacillales</taxon>
        <taxon>Acidithiobacillaceae</taxon>
        <taxon>Acidithiobacillus</taxon>
    </lineage>
</organism>
<evidence type="ECO:0000313" key="1">
    <source>
        <dbReference type="EMBL" id="AEK58488.1"/>
    </source>
</evidence>
<dbReference type="EMBL" id="CP002573">
    <property type="protein sequence ID" value="AEK58488.1"/>
    <property type="molecule type" value="Genomic_DNA"/>
</dbReference>
<gene>
    <name evidence="1" type="ordered locus">Atc_1840</name>
</gene>
<dbReference type="Proteomes" id="UP000006135">
    <property type="component" value="Chromosome"/>
</dbReference>
<accession>F9ZPQ8</accession>
<reference evidence="1 2" key="1">
    <citation type="journal article" date="2011" name="J. Genet. Genomics">
        <title>Unraveling the Acidithiobacillus caldus complete genome and its central metabolisms for carbon assimilation.</title>
        <authorList>
            <person name="You X.Y."/>
            <person name="Guo X."/>
            <person name="Zheng H.J."/>
            <person name="Zhang M.J."/>
            <person name="Liu L.J."/>
            <person name="Zhu Y.Q."/>
            <person name="Zhu B."/>
            <person name="Wang S.Y."/>
            <person name="Zhao G.P."/>
            <person name="Poetsch A."/>
            <person name="Jiang C.Y."/>
            <person name="Liu S.J."/>
        </authorList>
    </citation>
    <scope>NUCLEOTIDE SEQUENCE [LARGE SCALE GENOMIC DNA]</scope>
    <source>
        <strain evidence="1 2">SM-1</strain>
    </source>
</reference>
<protein>
    <recommendedName>
        <fullName evidence="3">Primase C-terminal 1 domain-containing protein</fullName>
    </recommendedName>
</protein>
<name>F9ZPQ8_ACICS</name>
<evidence type="ECO:0000313" key="2">
    <source>
        <dbReference type="Proteomes" id="UP000006135"/>
    </source>
</evidence>
<proteinExistence type="predicted"/>
<dbReference type="AlphaFoldDB" id="F9ZPQ8"/>
<dbReference type="HOGENOM" id="CLU_859510_0_0_6"/>
<dbReference type="OrthoDB" id="110640at2"/>
<evidence type="ECO:0008006" key="3">
    <source>
        <dbReference type="Google" id="ProtNLM"/>
    </source>
</evidence>
<dbReference type="GeneID" id="92931787"/>